<organism evidence="4 5">
    <name type="scientific">Phenylobacterium terrae</name>
    <dbReference type="NCBI Taxonomy" id="2665495"/>
    <lineage>
        <taxon>Bacteria</taxon>
        <taxon>Pseudomonadati</taxon>
        <taxon>Pseudomonadota</taxon>
        <taxon>Alphaproteobacteria</taxon>
        <taxon>Caulobacterales</taxon>
        <taxon>Caulobacteraceae</taxon>
        <taxon>Phenylobacterium</taxon>
    </lineage>
</organism>
<dbReference type="InterPro" id="IPR000182">
    <property type="entry name" value="GNAT_dom"/>
</dbReference>
<dbReference type="RefSeq" id="WP_377284385.1">
    <property type="nucleotide sequence ID" value="NZ_JBHRSI010000015.1"/>
</dbReference>
<dbReference type="EMBL" id="JBHUEY010000001">
    <property type="protein sequence ID" value="MFD1783241.1"/>
    <property type="molecule type" value="Genomic_DNA"/>
</dbReference>
<protein>
    <submittedName>
        <fullName evidence="4">GNAT family N-acetyltransferase</fullName>
        <ecNumber evidence="4">2.3.-.-</ecNumber>
    </submittedName>
</protein>
<feature type="domain" description="N-acetyltransferase" evidence="3">
    <location>
        <begin position="6"/>
        <end position="181"/>
    </location>
</feature>
<dbReference type="EC" id="2.3.-.-" evidence="4"/>
<proteinExistence type="predicted"/>
<sequence>MDCSIVDISTLTEAQRAEAARILREALPWTDFAEPGAAEAEVALTVADEDRSGLAALDGERVLGWIGVIETYSHAWELHPLAVDPPHQRRGIGGRLVAALEERVRAAGVITLYLGTDDETDGTNLYGRELFPDVLKAAAELAPTNGHAFTFYRRHGYEVVGVMPHANGFGRPDIFMAKRIG</sequence>
<keyword evidence="2 4" id="KW-0012">Acyltransferase</keyword>
<evidence type="ECO:0000313" key="5">
    <source>
        <dbReference type="Proteomes" id="UP001597237"/>
    </source>
</evidence>
<dbReference type="SUPFAM" id="SSF55729">
    <property type="entry name" value="Acyl-CoA N-acyltransferases (Nat)"/>
    <property type="match status" value="1"/>
</dbReference>
<dbReference type="PROSITE" id="PS51186">
    <property type="entry name" value="GNAT"/>
    <property type="match status" value="1"/>
</dbReference>
<reference evidence="5" key="1">
    <citation type="journal article" date="2019" name="Int. J. Syst. Evol. Microbiol.">
        <title>The Global Catalogue of Microorganisms (GCM) 10K type strain sequencing project: providing services to taxonomists for standard genome sequencing and annotation.</title>
        <authorList>
            <consortium name="The Broad Institute Genomics Platform"/>
            <consortium name="The Broad Institute Genome Sequencing Center for Infectious Disease"/>
            <person name="Wu L."/>
            <person name="Ma J."/>
        </authorList>
    </citation>
    <scope>NUCLEOTIDE SEQUENCE [LARGE SCALE GENOMIC DNA]</scope>
    <source>
        <strain evidence="5">DFY28</strain>
    </source>
</reference>
<dbReference type="Pfam" id="PF00583">
    <property type="entry name" value="Acetyltransf_1"/>
    <property type="match status" value="1"/>
</dbReference>
<dbReference type="InterPro" id="IPR050832">
    <property type="entry name" value="Bact_Acetyltransf"/>
</dbReference>
<dbReference type="InterPro" id="IPR016181">
    <property type="entry name" value="Acyl_CoA_acyltransferase"/>
</dbReference>
<evidence type="ECO:0000259" key="3">
    <source>
        <dbReference type="PROSITE" id="PS51186"/>
    </source>
</evidence>
<gene>
    <name evidence="4" type="ORF">ACFSC0_07530</name>
</gene>
<evidence type="ECO:0000256" key="2">
    <source>
        <dbReference type="ARBA" id="ARBA00023315"/>
    </source>
</evidence>
<evidence type="ECO:0000256" key="1">
    <source>
        <dbReference type="ARBA" id="ARBA00022679"/>
    </source>
</evidence>
<comment type="caution">
    <text evidence="4">The sequence shown here is derived from an EMBL/GenBank/DDBJ whole genome shotgun (WGS) entry which is preliminary data.</text>
</comment>
<dbReference type="GO" id="GO:0016746">
    <property type="term" value="F:acyltransferase activity"/>
    <property type="evidence" value="ECO:0007669"/>
    <property type="project" value="UniProtKB-KW"/>
</dbReference>
<dbReference type="Gene3D" id="3.40.630.30">
    <property type="match status" value="1"/>
</dbReference>
<name>A0ABW4MZN9_9CAUL</name>
<dbReference type="PANTHER" id="PTHR43877">
    <property type="entry name" value="AMINOALKYLPHOSPHONATE N-ACETYLTRANSFERASE-RELATED-RELATED"/>
    <property type="match status" value="1"/>
</dbReference>
<keyword evidence="1 4" id="KW-0808">Transferase</keyword>
<dbReference type="Proteomes" id="UP001597237">
    <property type="component" value="Unassembled WGS sequence"/>
</dbReference>
<dbReference type="CDD" id="cd04301">
    <property type="entry name" value="NAT_SF"/>
    <property type="match status" value="1"/>
</dbReference>
<keyword evidence="5" id="KW-1185">Reference proteome</keyword>
<accession>A0ABW4MZN9</accession>
<evidence type="ECO:0000313" key="4">
    <source>
        <dbReference type="EMBL" id="MFD1783241.1"/>
    </source>
</evidence>